<evidence type="ECO:0000313" key="3">
    <source>
        <dbReference type="Proteomes" id="UP000203589"/>
    </source>
</evidence>
<gene>
    <name evidence="2" type="primary">gst</name>
    <name evidence="2" type="ORF">ANTHELSMS3_00122</name>
</gene>
<dbReference type="PANTHER" id="PTHR44051">
    <property type="entry name" value="GLUTATHIONE S-TRANSFERASE-RELATED"/>
    <property type="match status" value="1"/>
</dbReference>
<reference evidence="2 3" key="1">
    <citation type="submission" date="2017-07" db="EMBL/GenBank/DDBJ databases">
        <title>Genome Sequence of Antarctobacter heliothermus Strain SMS3 Isolated from a culture of the Diatom Skeletonema marinoi.</title>
        <authorList>
            <person name="Topel M."/>
            <person name="Pinder M.I.M."/>
            <person name="Johansson O.N."/>
            <person name="Kourtchenko O."/>
            <person name="Godhe A."/>
            <person name="Clarke A.K."/>
        </authorList>
    </citation>
    <scope>NUCLEOTIDE SEQUENCE [LARGE SCALE GENOMIC DNA]</scope>
    <source>
        <strain evidence="2 3">SMS3</strain>
    </source>
</reference>
<dbReference type="PROSITE" id="PS50404">
    <property type="entry name" value="GST_NTER"/>
    <property type="match status" value="1"/>
</dbReference>
<dbReference type="Gene3D" id="1.20.1050.10">
    <property type="match status" value="1"/>
</dbReference>
<dbReference type="EC" id="2.5.1.18" evidence="2"/>
<dbReference type="InterPro" id="IPR004045">
    <property type="entry name" value="Glutathione_S-Trfase_N"/>
</dbReference>
<proteinExistence type="predicted"/>
<dbReference type="SUPFAM" id="SSF47616">
    <property type="entry name" value="GST C-terminal domain-like"/>
    <property type="match status" value="1"/>
</dbReference>
<dbReference type="SUPFAM" id="SSF52833">
    <property type="entry name" value="Thioredoxin-like"/>
    <property type="match status" value="1"/>
</dbReference>
<dbReference type="PANTHER" id="PTHR44051:SF21">
    <property type="entry name" value="GLUTATHIONE S-TRANSFERASE FAMILY PROTEIN"/>
    <property type="match status" value="1"/>
</dbReference>
<dbReference type="SFLD" id="SFLDG00358">
    <property type="entry name" value="Main_(cytGST)"/>
    <property type="match status" value="1"/>
</dbReference>
<feature type="domain" description="GST N-terminal" evidence="1">
    <location>
        <begin position="1"/>
        <end position="81"/>
    </location>
</feature>
<accession>A0A222DYS4</accession>
<dbReference type="SFLD" id="SFLDG01150">
    <property type="entry name" value="Main.1:_Beta-like"/>
    <property type="match status" value="1"/>
</dbReference>
<evidence type="ECO:0000259" key="1">
    <source>
        <dbReference type="PROSITE" id="PS50404"/>
    </source>
</evidence>
<dbReference type="Pfam" id="PF13409">
    <property type="entry name" value="GST_N_2"/>
    <property type="match status" value="1"/>
</dbReference>
<dbReference type="OrthoDB" id="7583243at2"/>
<dbReference type="AlphaFoldDB" id="A0A222DYS4"/>
<dbReference type="KEGG" id="aht:ANTHELSMS3_00122"/>
<keyword evidence="3" id="KW-1185">Reference proteome</keyword>
<dbReference type="InterPro" id="IPR036249">
    <property type="entry name" value="Thioredoxin-like_sf"/>
</dbReference>
<dbReference type="Proteomes" id="UP000203589">
    <property type="component" value="Chromosome"/>
</dbReference>
<dbReference type="SFLD" id="SFLDS00019">
    <property type="entry name" value="Glutathione_Transferase_(cytos"/>
    <property type="match status" value="1"/>
</dbReference>
<name>A0A222DYS4_9RHOB</name>
<keyword evidence="2" id="KW-0808">Transferase</keyword>
<dbReference type="EMBL" id="CP022540">
    <property type="protein sequence ID" value="ASP18848.1"/>
    <property type="molecule type" value="Genomic_DNA"/>
</dbReference>
<dbReference type="InterPro" id="IPR040079">
    <property type="entry name" value="Glutathione_S-Trfase"/>
</dbReference>
<sequence length="206" mass="22411">MSDLVFYTNPMSRGRIARWMLEECGASYETRVVAYGPEMKGPAYRAINPMGKVPALEDGGTVITEGAAICCHLAERFPDAGLIPASGARGAFYRWMFFAAGPLEAAVVNRSFGFELPDDPEARGRAGWCSLEEEADILAALLSDGRKWLLGDSFSALDVYLGSQIAWGRQFGTLPERAGFDGYIDRIMSRDAAVKARSLDDALLAQ</sequence>
<dbReference type="CDD" id="cd03207">
    <property type="entry name" value="GST_C_8"/>
    <property type="match status" value="1"/>
</dbReference>
<dbReference type="InterPro" id="IPR036282">
    <property type="entry name" value="Glutathione-S-Trfase_C_sf"/>
</dbReference>
<dbReference type="GO" id="GO:0004364">
    <property type="term" value="F:glutathione transferase activity"/>
    <property type="evidence" value="ECO:0007669"/>
    <property type="project" value="UniProtKB-EC"/>
</dbReference>
<dbReference type="Gene3D" id="3.40.30.10">
    <property type="entry name" value="Glutaredoxin"/>
    <property type="match status" value="1"/>
</dbReference>
<protein>
    <submittedName>
        <fullName evidence="2">Glutathione S-transferase GST-4.5</fullName>
        <ecNumber evidence="2">2.5.1.18</ecNumber>
    </submittedName>
</protein>
<evidence type="ECO:0000313" key="2">
    <source>
        <dbReference type="EMBL" id="ASP18848.1"/>
    </source>
</evidence>
<organism evidence="2 3">
    <name type="scientific">Antarctobacter heliothermus</name>
    <dbReference type="NCBI Taxonomy" id="74033"/>
    <lineage>
        <taxon>Bacteria</taxon>
        <taxon>Pseudomonadati</taxon>
        <taxon>Pseudomonadota</taxon>
        <taxon>Alphaproteobacteria</taxon>
        <taxon>Rhodobacterales</taxon>
        <taxon>Roseobacteraceae</taxon>
        <taxon>Antarctobacter</taxon>
    </lineage>
</organism>
<dbReference type="CDD" id="cd03046">
    <property type="entry name" value="GST_N_GTT1_like"/>
    <property type="match status" value="1"/>
</dbReference>
<dbReference type="RefSeq" id="WP_094033187.1">
    <property type="nucleotide sequence ID" value="NZ_CP022540.1"/>
</dbReference>